<keyword evidence="3" id="KW-0547">Nucleotide-binding</keyword>
<dbReference type="EMBL" id="CP046622">
    <property type="protein sequence ID" value="QGW81009.1"/>
    <property type="molecule type" value="Genomic_DNA"/>
</dbReference>
<evidence type="ECO:0000256" key="13">
    <source>
        <dbReference type="SAM" id="MobiDB-lite"/>
    </source>
</evidence>
<dbReference type="InterPro" id="IPR011545">
    <property type="entry name" value="DEAD/DEAH_box_helicase_dom"/>
</dbReference>
<gene>
    <name evidence="16" type="ORF">GOQ09_05205</name>
</gene>
<evidence type="ECO:0000256" key="4">
    <source>
        <dbReference type="ARBA" id="ARBA00022801"/>
    </source>
</evidence>
<dbReference type="InterPro" id="IPR027417">
    <property type="entry name" value="P-loop_NTPase"/>
</dbReference>
<dbReference type="InterPro" id="IPR004589">
    <property type="entry name" value="DNA_helicase_ATP-dep_RecQ"/>
</dbReference>
<dbReference type="Proteomes" id="UP000425817">
    <property type="component" value="Chromosome"/>
</dbReference>
<dbReference type="CDD" id="cd17920">
    <property type="entry name" value="DEXHc_RecQ"/>
    <property type="match status" value="1"/>
</dbReference>
<evidence type="ECO:0000256" key="5">
    <source>
        <dbReference type="ARBA" id="ARBA00022806"/>
    </source>
</evidence>
<keyword evidence="2" id="KW-0479">Metal-binding</keyword>
<dbReference type="GO" id="GO:0006310">
    <property type="term" value="P:DNA recombination"/>
    <property type="evidence" value="ECO:0007669"/>
    <property type="project" value="InterPro"/>
</dbReference>
<keyword evidence="6" id="KW-0067">ATP-binding</keyword>
<dbReference type="EC" id="5.6.2.4" evidence="10"/>
<evidence type="ECO:0000256" key="6">
    <source>
        <dbReference type="ARBA" id="ARBA00022840"/>
    </source>
</evidence>
<sequence>MQPRRSKLEKSTQLKNPRRPSTRKKLPAPTAEAGVDRVLHEVFGHERLRPGQRSVIDRVVAGESTLAVMPTGAGKSLCYQVPAVLASGQTVVVSPLIALMKDQCEKLNANGVRAVQLNSLCAADEIDAAEAAIADGSARVIFSTPERLADAAFLKLLQQRPTSLLVVDEAHCISQWGHDFRPAFLEIGAAVRALRKPVVLALTATANDEVAEEIMEKLGIPRAGLIDTGAYRPNLHYAVEPMMREEDKLQRALALVAGLEGTGIVYTATVKAAESLAARLADAGESVGLYHGKQRSGERHAAQDAFMAGKLRVMVATNAFGMGIDKPDIRFVLHYQMPSSLDAYYQESGRAGRDGERADCVLLYLRRDKAVQQFFLAGWLPEVPELRALQQALSSPPPAAEGWTAAELQQRARLPRGKLGVLLSLLRQEGLLKRNREGLMRWARKQPLEDAELDMLLNGHREKREQEREALERMTFYATTGMCRWQVLLSGLGSDELAQRCGACDNCVRLARHERVEAARALQAEATAEEEAGASPRIAFAKGDSVRVPRYGVGSVASADAVSVTIEFADGSQRCFQPGFVRPVPARRASRAVQRLVTGRASQR</sequence>
<evidence type="ECO:0000256" key="3">
    <source>
        <dbReference type="ARBA" id="ARBA00022741"/>
    </source>
</evidence>
<keyword evidence="8" id="KW-0413">Isomerase</keyword>
<proteinExistence type="inferred from homology"/>
<dbReference type="OrthoDB" id="9760034at2"/>
<dbReference type="InterPro" id="IPR014001">
    <property type="entry name" value="Helicase_ATP-bd"/>
</dbReference>
<dbReference type="GO" id="GO:0030894">
    <property type="term" value="C:replisome"/>
    <property type="evidence" value="ECO:0007669"/>
    <property type="project" value="TreeGrafter"/>
</dbReference>
<dbReference type="GO" id="GO:0046872">
    <property type="term" value="F:metal ion binding"/>
    <property type="evidence" value="ECO:0007669"/>
    <property type="project" value="UniProtKB-KW"/>
</dbReference>
<protein>
    <recommendedName>
        <fullName evidence="11">ATP-dependent DNA helicase RecQ</fullName>
        <ecNumber evidence="10">5.6.2.4</ecNumber>
    </recommendedName>
    <alternativeName>
        <fullName evidence="12">DNA 3'-5' helicase RecQ</fullName>
    </alternativeName>
</protein>
<dbReference type="AlphaFoldDB" id="A0A6I6H6F7"/>
<dbReference type="FunFam" id="3.40.50.300:FF:001389">
    <property type="entry name" value="ATP-dependent DNA helicase RecQ"/>
    <property type="match status" value="1"/>
</dbReference>
<dbReference type="Gene3D" id="3.40.50.300">
    <property type="entry name" value="P-loop containing nucleotide triphosphate hydrolases"/>
    <property type="match status" value="2"/>
</dbReference>
<dbReference type="PROSITE" id="PS00690">
    <property type="entry name" value="DEAH_ATP_HELICASE"/>
    <property type="match status" value="1"/>
</dbReference>
<evidence type="ECO:0000256" key="11">
    <source>
        <dbReference type="ARBA" id="ARBA00044535"/>
    </source>
</evidence>
<reference evidence="16 17" key="1">
    <citation type="submission" date="2019-12" db="EMBL/GenBank/DDBJ databases">
        <title>Hybrid Genome Assemblies of two High G+C Isolates from Undergraduate Microbiology Courses.</title>
        <authorList>
            <person name="Ne Ville C.J."/>
            <person name="Enright D."/>
            <person name="Hernandez I."/>
            <person name="Dodsworth J."/>
            <person name="Orwin P.M."/>
        </authorList>
    </citation>
    <scope>NUCLEOTIDE SEQUENCE [LARGE SCALE GENOMIC DNA]</scope>
    <source>
        <strain evidence="16 17">CSUSB</strain>
    </source>
</reference>
<evidence type="ECO:0000256" key="9">
    <source>
        <dbReference type="ARBA" id="ARBA00034617"/>
    </source>
</evidence>
<feature type="domain" description="Helicase C-terminal" evidence="15">
    <location>
        <begin position="248"/>
        <end position="404"/>
    </location>
</feature>
<evidence type="ECO:0000256" key="8">
    <source>
        <dbReference type="ARBA" id="ARBA00023235"/>
    </source>
</evidence>
<dbReference type="Pfam" id="PF16124">
    <property type="entry name" value="RecQ_Zn_bind"/>
    <property type="match status" value="1"/>
</dbReference>
<evidence type="ECO:0000256" key="2">
    <source>
        <dbReference type="ARBA" id="ARBA00022723"/>
    </source>
</evidence>
<dbReference type="PANTHER" id="PTHR13710:SF105">
    <property type="entry name" value="ATP-DEPENDENT DNA HELICASE Q1"/>
    <property type="match status" value="1"/>
</dbReference>
<dbReference type="SMART" id="SM00487">
    <property type="entry name" value="DEXDc"/>
    <property type="match status" value="1"/>
</dbReference>
<keyword evidence="4 16" id="KW-0378">Hydrolase</keyword>
<accession>A0A6I6H6F7</accession>
<evidence type="ECO:0000256" key="1">
    <source>
        <dbReference type="ARBA" id="ARBA00005446"/>
    </source>
</evidence>
<evidence type="ECO:0000256" key="12">
    <source>
        <dbReference type="ARBA" id="ARBA00044550"/>
    </source>
</evidence>
<dbReference type="InterPro" id="IPR002464">
    <property type="entry name" value="DNA/RNA_helicase_DEAH_CS"/>
</dbReference>
<comment type="similarity">
    <text evidence="1">Belongs to the helicase family. RecQ subfamily.</text>
</comment>
<dbReference type="NCBIfam" id="TIGR00614">
    <property type="entry name" value="recQ_fam"/>
    <property type="match status" value="1"/>
</dbReference>
<dbReference type="GO" id="GO:0005737">
    <property type="term" value="C:cytoplasm"/>
    <property type="evidence" value="ECO:0007669"/>
    <property type="project" value="TreeGrafter"/>
</dbReference>
<feature type="domain" description="Helicase ATP-binding" evidence="14">
    <location>
        <begin position="56"/>
        <end position="224"/>
    </location>
</feature>
<dbReference type="InterPro" id="IPR032284">
    <property type="entry name" value="RecQ_Zn-bd"/>
</dbReference>
<dbReference type="SMART" id="SM00490">
    <property type="entry name" value="HELICc"/>
    <property type="match status" value="1"/>
</dbReference>
<dbReference type="Pfam" id="PF00271">
    <property type="entry name" value="Helicase_C"/>
    <property type="match status" value="1"/>
</dbReference>
<evidence type="ECO:0000256" key="10">
    <source>
        <dbReference type="ARBA" id="ARBA00034808"/>
    </source>
</evidence>
<dbReference type="InterPro" id="IPR001650">
    <property type="entry name" value="Helicase_C-like"/>
</dbReference>
<dbReference type="SUPFAM" id="SSF52540">
    <property type="entry name" value="P-loop containing nucleoside triphosphate hydrolases"/>
    <property type="match status" value="1"/>
</dbReference>
<comment type="catalytic activity">
    <reaction evidence="9">
        <text>Couples ATP hydrolysis with the unwinding of duplex DNA by translocating in the 3'-5' direction.</text>
        <dbReference type="EC" id="5.6.2.4"/>
    </reaction>
</comment>
<dbReference type="GO" id="GO:0006281">
    <property type="term" value="P:DNA repair"/>
    <property type="evidence" value="ECO:0007669"/>
    <property type="project" value="TreeGrafter"/>
</dbReference>
<dbReference type="GO" id="GO:0005524">
    <property type="term" value="F:ATP binding"/>
    <property type="evidence" value="ECO:0007669"/>
    <property type="project" value="UniProtKB-KW"/>
</dbReference>
<dbReference type="Pfam" id="PF00270">
    <property type="entry name" value="DEAD"/>
    <property type="match status" value="1"/>
</dbReference>
<keyword evidence="5 16" id="KW-0347">Helicase</keyword>
<dbReference type="PROSITE" id="PS51194">
    <property type="entry name" value="HELICASE_CTER"/>
    <property type="match status" value="1"/>
</dbReference>
<evidence type="ECO:0000313" key="17">
    <source>
        <dbReference type="Proteomes" id="UP000425817"/>
    </source>
</evidence>
<dbReference type="GO" id="GO:0043138">
    <property type="term" value="F:3'-5' DNA helicase activity"/>
    <property type="evidence" value="ECO:0007669"/>
    <property type="project" value="UniProtKB-EC"/>
</dbReference>
<dbReference type="GO" id="GO:0003677">
    <property type="term" value="F:DNA binding"/>
    <property type="evidence" value="ECO:0007669"/>
    <property type="project" value="UniProtKB-KW"/>
</dbReference>
<evidence type="ECO:0000256" key="7">
    <source>
        <dbReference type="ARBA" id="ARBA00023125"/>
    </source>
</evidence>
<feature type="compositionally biased region" description="Basic residues" evidence="13">
    <location>
        <begin position="16"/>
        <end position="26"/>
    </location>
</feature>
<dbReference type="GO" id="GO:0043590">
    <property type="term" value="C:bacterial nucleoid"/>
    <property type="evidence" value="ECO:0007669"/>
    <property type="project" value="TreeGrafter"/>
</dbReference>
<feature type="region of interest" description="Disordered" evidence="13">
    <location>
        <begin position="1"/>
        <end position="32"/>
    </location>
</feature>
<dbReference type="PANTHER" id="PTHR13710">
    <property type="entry name" value="DNA HELICASE RECQ FAMILY MEMBER"/>
    <property type="match status" value="1"/>
</dbReference>
<evidence type="ECO:0000259" key="14">
    <source>
        <dbReference type="PROSITE" id="PS51192"/>
    </source>
</evidence>
<dbReference type="PROSITE" id="PS51192">
    <property type="entry name" value="HELICASE_ATP_BIND_1"/>
    <property type="match status" value="1"/>
</dbReference>
<dbReference type="GO" id="GO:0009378">
    <property type="term" value="F:four-way junction helicase activity"/>
    <property type="evidence" value="ECO:0007669"/>
    <property type="project" value="TreeGrafter"/>
</dbReference>
<dbReference type="GO" id="GO:0016787">
    <property type="term" value="F:hydrolase activity"/>
    <property type="evidence" value="ECO:0007669"/>
    <property type="project" value="UniProtKB-KW"/>
</dbReference>
<name>A0A6I6H6F7_VARPD</name>
<evidence type="ECO:0000259" key="15">
    <source>
        <dbReference type="PROSITE" id="PS51194"/>
    </source>
</evidence>
<evidence type="ECO:0000313" key="16">
    <source>
        <dbReference type="EMBL" id="QGW81009.1"/>
    </source>
</evidence>
<feature type="compositionally biased region" description="Basic and acidic residues" evidence="13">
    <location>
        <begin position="1"/>
        <end position="12"/>
    </location>
</feature>
<organism evidence="16 17">
    <name type="scientific">Variovorax paradoxus</name>
    <dbReference type="NCBI Taxonomy" id="34073"/>
    <lineage>
        <taxon>Bacteria</taxon>
        <taxon>Pseudomonadati</taxon>
        <taxon>Pseudomonadota</taxon>
        <taxon>Betaproteobacteria</taxon>
        <taxon>Burkholderiales</taxon>
        <taxon>Comamonadaceae</taxon>
        <taxon>Variovorax</taxon>
    </lineage>
</organism>
<keyword evidence="7" id="KW-0238">DNA-binding</keyword>